<keyword evidence="10" id="KW-0630">Potassium</keyword>
<feature type="domain" description="ABC transporter" evidence="19">
    <location>
        <begin position="861"/>
        <end position="1098"/>
    </location>
</feature>
<evidence type="ECO:0000313" key="21">
    <source>
        <dbReference type="Proteomes" id="UP000694867"/>
    </source>
</evidence>
<evidence type="ECO:0000256" key="3">
    <source>
        <dbReference type="ARBA" id="ARBA00022448"/>
    </source>
</evidence>
<evidence type="ECO:0000259" key="20">
    <source>
        <dbReference type="PROSITE" id="PS50929"/>
    </source>
</evidence>
<evidence type="ECO:0000256" key="17">
    <source>
        <dbReference type="ARBA" id="ARBA00042968"/>
    </source>
</evidence>
<comment type="subcellular location">
    <subcellularLocation>
        <location evidence="1">Mitochondrion inner membrane</location>
        <topology evidence="1">Multi-pass membrane protein</topology>
    </subcellularLocation>
</comment>
<evidence type="ECO:0000256" key="4">
    <source>
        <dbReference type="ARBA" id="ARBA00022538"/>
    </source>
</evidence>
<reference evidence="22" key="1">
    <citation type="submission" date="2025-08" db="UniProtKB">
        <authorList>
            <consortium name="RefSeq"/>
        </authorList>
    </citation>
    <scope>IDENTIFICATION</scope>
</reference>
<dbReference type="GO" id="GO:0016887">
    <property type="term" value="F:ATP hydrolysis activity"/>
    <property type="evidence" value="ECO:0007669"/>
    <property type="project" value="InterPro"/>
</dbReference>
<dbReference type="InterPro" id="IPR017871">
    <property type="entry name" value="ABC_transporter-like_CS"/>
</dbReference>
<dbReference type="PANTHER" id="PTHR43394">
    <property type="entry name" value="ATP-DEPENDENT PERMEASE MDL1, MITOCHONDRIAL"/>
    <property type="match status" value="1"/>
</dbReference>
<dbReference type="FunFam" id="1.20.1560.10:FF:000016">
    <property type="entry name" value="ATP-binding cassette sub-family B member 8, mitochondrial"/>
    <property type="match status" value="1"/>
</dbReference>
<dbReference type="SMART" id="SM00672">
    <property type="entry name" value="CAP10"/>
    <property type="match status" value="1"/>
</dbReference>
<dbReference type="AlphaFoldDB" id="A0AAJ7SGU9"/>
<evidence type="ECO:0000256" key="13">
    <source>
        <dbReference type="ARBA" id="ARBA00023128"/>
    </source>
</evidence>
<evidence type="ECO:0000256" key="8">
    <source>
        <dbReference type="ARBA" id="ARBA00022840"/>
    </source>
</evidence>
<proteinExistence type="inferred from homology"/>
<protein>
    <recommendedName>
        <fullName evidence="15">Mitochondrial potassium channel ATP-binding subunit</fullName>
    </recommendedName>
    <alternativeName>
        <fullName evidence="17">ATP-binding cassette sub-family B member 8, mitochondrial</fullName>
    </alternativeName>
    <alternativeName>
        <fullName evidence="16">Mitochondrial sulfonylurea-receptor</fullName>
    </alternativeName>
</protein>
<keyword evidence="8 22" id="KW-0067">ATP-binding</keyword>
<dbReference type="GO" id="GO:0015421">
    <property type="term" value="F:ABC-type oligopeptide transporter activity"/>
    <property type="evidence" value="ECO:0007669"/>
    <property type="project" value="TreeGrafter"/>
</dbReference>
<evidence type="ECO:0000256" key="7">
    <source>
        <dbReference type="ARBA" id="ARBA00022792"/>
    </source>
</evidence>
<keyword evidence="9" id="KW-0809">Transit peptide</keyword>
<dbReference type="InterPro" id="IPR027417">
    <property type="entry name" value="P-loop_NTPase"/>
</dbReference>
<evidence type="ECO:0000256" key="14">
    <source>
        <dbReference type="ARBA" id="ARBA00023136"/>
    </source>
</evidence>
<comment type="similarity">
    <text evidence="2">Belongs to the ABC transporter superfamily. ABCB family. Multidrug resistance exporter (TC 3.A.1.201) subfamily.</text>
</comment>
<dbReference type="GO" id="GO:0006813">
    <property type="term" value="P:potassium ion transport"/>
    <property type="evidence" value="ECO:0007669"/>
    <property type="project" value="UniProtKB-KW"/>
</dbReference>
<organism evidence="21 22">
    <name type="scientific">Galendromus occidentalis</name>
    <name type="common">western predatory mite</name>
    <dbReference type="NCBI Taxonomy" id="34638"/>
    <lineage>
        <taxon>Eukaryota</taxon>
        <taxon>Metazoa</taxon>
        <taxon>Ecdysozoa</taxon>
        <taxon>Arthropoda</taxon>
        <taxon>Chelicerata</taxon>
        <taxon>Arachnida</taxon>
        <taxon>Acari</taxon>
        <taxon>Parasitiformes</taxon>
        <taxon>Mesostigmata</taxon>
        <taxon>Gamasina</taxon>
        <taxon>Phytoseioidea</taxon>
        <taxon>Phytoseiidae</taxon>
        <taxon>Typhlodrominae</taxon>
        <taxon>Galendromus</taxon>
    </lineage>
</organism>
<evidence type="ECO:0000256" key="16">
    <source>
        <dbReference type="ARBA" id="ARBA00041416"/>
    </source>
</evidence>
<evidence type="ECO:0000256" key="12">
    <source>
        <dbReference type="ARBA" id="ARBA00023065"/>
    </source>
</evidence>
<dbReference type="InterPro" id="IPR003439">
    <property type="entry name" value="ABC_transporter-like_ATP-bd"/>
</dbReference>
<dbReference type="PANTHER" id="PTHR43394:SF17">
    <property type="entry name" value="MITOCHONDRIAL POTASSIUM CHANNEL ATP-BINDING SUBUNIT"/>
    <property type="match status" value="1"/>
</dbReference>
<evidence type="ECO:0000256" key="15">
    <source>
        <dbReference type="ARBA" id="ARBA00040439"/>
    </source>
</evidence>
<name>A0AAJ7SGU9_9ACAR</name>
<dbReference type="InterPro" id="IPR003593">
    <property type="entry name" value="AAA+_ATPase"/>
</dbReference>
<evidence type="ECO:0000256" key="1">
    <source>
        <dbReference type="ARBA" id="ARBA00004448"/>
    </source>
</evidence>
<keyword evidence="4" id="KW-0633">Potassium transport</keyword>
<keyword evidence="12" id="KW-0406">Ion transport</keyword>
<dbReference type="PROSITE" id="PS00211">
    <property type="entry name" value="ABC_TRANSPORTER_1"/>
    <property type="match status" value="1"/>
</dbReference>
<keyword evidence="6" id="KW-0547">Nucleotide-binding</keyword>
<dbReference type="CDD" id="cd03249">
    <property type="entry name" value="ABC_MTABC3_MDL1_MDL2"/>
    <property type="match status" value="1"/>
</dbReference>
<accession>A0AAJ7SGU9</accession>
<keyword evidence="13" id="KW-0496">Mitochondrion</keyword>
<dbReference type="SMART" id="SM00382">
    <property type="entry name" value="AAA"/>
    <property type="match status" value="1"/>
</dbReference>
<evidence type="ECO:0000256" key="18">
    <source>
        <dbReference type="SAM" id="Phobius"/>
    </source>
</evidence>
<feature type="transmembrane region" description="Helical" evidence="18">
    <location>
        <begin position="684"/>
        <end position="704"/>
    </location>
</feature>
<dbReference type="GO" id="GO:0005743">
    <property type="term" value="C:mitochondrial inner membrane"/>
    <property type="evidence" value="ECO:0007669"/>
    <property type="project" value="UniProtKB-SubCell"/>
</dbReference>
<keyword evidence="5 18" id="KW-0812">Transmembrane</keyword>
<dbReference type="KEGG" id="goe:100906288"/>
<dbReference type="CDD" id="cd18574">
    <property type="entry name" value="ABC_6TM_ABCB8_like"/>
    <property type="match status" value="1"/>
</dbReference>
<evidence type="ECO:0000256" key="5">
    <source>
        <dbReference type="ARBA" id="ARBA00022692"/>
    </source>
</evidence>
<dbReference type="Gene3D" id="3.40.50.300">
    <property type="entry name" value="P-loop containing nucleotide triphosphate hydrolases"/>
    <property type="match status" value="1"/>
</dbReference>
<keyword evidence="21" id="KW-1185">Reference proteome</keyword>
<dbReference type="GO" id="GO:0005524">
    <property type="term" value="F:ATP binding"/>
    <property type="evidence" value="ECO:0007669"/>
    <property type="project" value="UniProtKB-KW"/>
</dbReference>
<dbReference type="InterPro" id="IPR011527">
    <property type="entry name" value="ABC1_TM_dom"/>
</dbReference>
<keyword evidence="11 18" id="KW-1133">Transmembrane helix</keyword>
<dbReference type="InterPro" id="IPR006598">
    <property type="entry name" value="CAP10"/>
</dbReference>
<keyword evidence="3" id="KW-0813">Transport</keyword>
<dbReference type="Pfam" id="PF05686">
    <property type="entry name" value="Glyco_transf_90"/>
    <property type="match status" value="1"/>
</dbReference>
<gene>
    <name evidence="22" type="primary">LOC100906288</name>
</gene>
<dbReference type="Pfam" id="PF00664">
    <property type="entry name" value="ABC_membrane"/>
    <property type="match status" value="1"/>
</dbReference>
<keyword evidence="14 18" id="KW-0472">Membrane</keyword>
<dbReference type="PROSITE" id="PS50929">
    <property type="entry name" value="ABC_TM1F"/>
    <property type="match status" value="1"/>
</dbReference>
<dbReference type="SUPFAM" id="SSF90123">
    <property type="entry name" value="ABC transporter transmembrane region"/>
    <property type="match status" value="1"/>
</dbReference>
<dbReference type="GeneID" id="100906288"/>
<evidence type="ECO:0000256" key="2">
    <source>
        <dbReference type="ARBA" id="ARBA00007577"/>
    </source>
</evidence>
<dbReference type="InterPro" id="IPR039421">
    <property type="entry name" value="Type_1_exporter"/>
</dbReference>
<evidence type="ECO:0000259" key="19">
    <source>
        <dbReference type="PROSITE" id="PS50893"/>
    </source>
</evidence>
<dbReference type="SUPFAM" id="SSF52540">
    <property type="entry name" value="P-loop containing nucleoside triphosphate hydrolases"/>
    <property type="match status" value="1"/>
</dbReference>
<dbReference type="Gene3D" id="1.20.1560.10">
    <property type="entry name" value="ABC transporter type 1, transmembrane domain"/>
    <property type="match status" value="1"/>
</dbReference>
<evidence type="ECO:0000313" key="22">
    <source>
        <dbReference type="RefSeq" id="XP_028967825.1"/>
    </source>
</evidence>
<evidence type="ECO:0000256" key="11">
    <source>
        <dbReference type="ARBA" id="ARBA00022989"/>
    </source>
</evidence>
<dbReference type="InterPro" id="IPR036640">
    <property type="entry name" value="ABC1_TM_sf"/>
</dbReference>
<evidence type="ECO:0000256" key="10">
    <source>
        <dbReference type="ARBA" id="ARBA00022958"/>
    </source>
</evidence>
<dbReference type="GO" id="GO:0090374">
    <property type="term" value="P:oligopeptide export from mitochondrion"/>
    <property type="evidence" value="ECO:0007669"/>
    <property type="project" value="TreeGrafter"/>
</dbReference>
<dbReference type="Pfam" id="PF00005">
    <property type="entry name" value="ABC_tran"/>
    <property type="match status" value="1"/>
</dbReference>
<feature type="transmembrane region" description="Helical" evidence="18">
    <location>
        <begin position="758"/>
        <end position="784"/>
    </location>
</feature>
<evidence type="ECO:0000256" key="6">
    <source>
        <dbReference type="ARBA" id="ARBA00022741"/>
    </source>
</evidence>
<dbReference type="FunFam" id="3.40.50.300:FF:000251">
    <property type="entry name" value="ABC transporter B family member 19"/>
    <property type="match status" value="1"/>
</dbReference>
<dbReference type="Proteomes" id="UP000694867">
    <property type="component" value="Unplaced"/>
</dbReference>
<feature type="domain" description="ABC transmembrane type-1" evidence="20">
    <location>
        <begin position="536"/>
        <end position="825"/>
    </location>
</feature>
<sequence>MRCLPCTYPNRLDQSSHISSDLGIQRWLIDVAKCPKISDQILDDLSYFTKHRIRPSYNRDIMNKFFDQPYSISLCNYVIKSNQIYRKCLGEYTGFKMFMDSILLSLVRKVKLPDVDFLVNLGDYPLAKKMSVVIPQVPIFSWCGSEDSLDIVMPTYELTEASVYMMRRVSVDVFSVQDRASQPYSERQTKAFWRGRDSREERLRLVELSQEDPQLLNASITNFFFFRDRMENYGGGSPHVSFFDFFEYKYQINIDGTVAAYRMPFLLSGGSTVLKPDSMYYEHFYSLLKEDVHYVPVRSDLSDLLPKIKFCIDNEDHCARVAQNGRQIVNDALLPHHVYCYYVQLLQEYSELIEGPVEIQDDMESVEHAESSTCHCSKAAKDELAQFSFTDDPARGERQNKKERDMTGEESYAPCQFLTLDLGKIHRAEYASAMILSKFLRCQPLVRSFRVSRVPIRELAQASRTSRREPVSLAIRFLSGAAFSATLAHKASSLSVVECKKKKATRVIEELQGAPKKDFDWGLFLRYLRKDWFFLLIAVSTALLTAVCNTQIPVYLGDIITVLTNFLNHDAERSFVEAVQVPAIRLVALYAAQSFFTVVYISTLAHVSERLSARLKEDVFKSILRQDISFFDKTKTGAIMNVISGDVQDFKSCFKSCVSQGLRSIAQTIGCILSLYHINPKMTGLMLAIVPLIMAVGTGLGAGLRKISIEAQTQEAHAAGVADEAISNIRTVRAFAMEDSELSLVHEELRKSQHIHSVLGLGIGGFQALTNLALNGIVLGVLFVGGRMINDGQISTGNLMSFMVATQMIQKSLGQIFLLFGQYVKGVASGTRVFELIKQEPLIPLRGGTLVIDDSTLAGEIRLRNVNFSYPNRPEQKVLDNLTISIPPGKIVALCGASGCGKSTIAALIERFYDVQGGEVLIDGVNVRELDLEWLRGQAIGLISQEPVLFATSILENIRYGRPSASDKEVIEAAKQANAHDFIMNFENKYDTILGERGATVSGGQKQRIAIARALLKNPRILILDEATSALDTQSEKVVQQTLDNIMKGRTVLVIAHRLSTIRKADIIYVVHHGKVIESGDHHTLTSLKGAYWRLTQDAQDEERVKASEAENKSFFRSVG</sequence>
<keyword evidence="7" id="KW-0999">Mitochondrion inner membrane</keyword>
<dbReference type="RefSeq" id="XP_028967825.1">
    <property type="nucleotide sequence ID" value="XM_029111992.1"/>
</dbReference>
<evidence type="ECO:0000256" key="9">
    <source>
        <dbReference type="ARBA" id="ARBA00022946"/>
    </source>
</evidence>
<dbReference type="PROSITE" id="PS50893">
    <property type="entry name" value="ABC_TRANSPORTER_2"/>
    <property type="match status" value="1"/>
</dbReference>